<evidence type="ECO:0000256" key="5">
    <source>
        <dbReference type="ARBA" id="ARBA00022801"/>
    </source>
</evidence>
<evidence type="ECO:0000256" key="13">
    <source>
        <dbReference type="ARBA" id="ARBA00034808"/>
    </source>
</evidence>
<dbReference type="SMART" id="SM00487">
    <property type="entry name" value="DEXDc"/>
    <property type="match status" value="1"/>
</dbReference>
<dbReference type="Gene3D" id="3.40.50.300">
    <property type="entry name" value="P-loop containing nucleotide triphosphate hydrolases"/>
    <property type="match status" value="2"/>
</dbReference>
<keyword evidence="5 15" id="KW-0378">Hydrolase</keyword>
<evidence type="ECO:0000256" key="11">
    <source>
        <dbReference type="ARBA" id="ARBA00023235"/>
    </source>
</evidence>
<dbReference type="CDD" id="cd17992">
    <property type="entry name" value="DEXHc_RecG"/>
    <property type="match status" value="1"/>
</dbReference>
<keyword evidence="10 15" id="KW-0234">DNA repair</keyword>
<evidence type="ECO:0000256" key="8">
    <source>
        <dbReference type="ARBA" id="ARBA00023125"/>
    </source>
</evidence>
<dbReference type="Proteomes" id="UP000178943">
    <property type="component" value="Unassembled WGS sequence"/>
</dbReference>
<comment type="catalytic activity">
    <reaction evidence="14 15">
        <text>ATP + H2O = ADP + phosphate + H(+)</text>
        <dbReference type="Rhea" id="RHEA:13065"/>
        <dbReference type="ChEBI" id="CHEBI:15377"/>
        <dbReference type="ChEBI" id="CHEBI:15378"/>
        <dbReference type="ChEBI" id="CHEBI:30616"/>
        <dbReference type="ChEBI" id="CHEBI:43474"/>
        <dbReference type="ChEBI" id="CHEBI:456216"/>
        <dbReference type="EC" id="5.6.2.4"/>
    </reaction>
</comment>
<comment type="catalytic activity">
    <reaction evidence="12 15">
        <text>Couples ATP hydrolysis with the unwinding of duplex DNA by translocating in the 3'-5' direction.</text>
        <dbReference type="EC" id="5.6.2.4"/>
    </reaction>
</comment>
<dbReference type="InterPro" id="IPR014001">
    <property type="entry name" value="Helicase_ATP-bd"/>
</dbReference>
<dbReference type="Pfam" id="PF00270">
    <property type="entry name" value="DEAD"/>
    <property type="match status" value="1"/>
</dbReference>
<dbReference type="GO" id="GO:0016887">
    <property type="term" value="F:ATP hydrolysis activity"/>
    <property type="evidence" value="ECO:0007669"/>
    <property type="project" value="RHEA"/>
</dbReference>
<dbReference type="InterPro" id="IPR012340">
    <property type="entry name" value="NA-bd_OB-fold"/>
</dbReference>
<dbReference type="AlphaFoldDB" id="A0A1F5VXN4"/>
<dbReference type="GO" id="GO:0006310">
    <property type="term" value="P:DNA recombination"/>
    <property type="evidence" value="ECO:0007669"/>
    <property type="project" value="UniProtKB-UniRule"/>
</dbReference>
<dbReference type="Pfam" id="PF00271">
    <property type="entry name" value="Helicase_C"/>
    <property type="match status" value="1"/>
</dbReference>
<evidence type="ECO:0000259" key="17">
    <source>
        <dbReference type="PROSITE" id="PS51194"/>
    </source>
</evidence>
<accession>A0A1F5VXN4</accession>
<dbReference type="NCBIfam" id="TIGR00643">
    <property type="entry name" value="recG"/>
    <property type="match status" value="1"/>
</dbReference>
<keyword evidence="4 15" id="KW-0227">DNA damage</keyword>
<comment type="caution">
    <text evidence="18">The sequence shown here is derived from an EMBL/GenBank/DDBJ whole genome shotgun (WGS) entry which is preliminary data.</text>
</comment>
<dbReference type="PROSITE" id="PS51194">
    <property type="entry name" value="HELICASE_CTER"/>
    <property type="match status" value="1"/>
</dbReference>
<evidence type="ECO:0000259" key="16">
    <source>
        <dbReference type="PROSITE" id="PS51192"/>
    </source>
</evidence>
<dbReference type="InterPro" id="IPR011545">
    <property type="entry name" value="DEAD/DEAH_box_helicase_dom"/>
</dbReference>
<dbReference type="GO" id="GO:0005524">
    <property type="term" value="F:ATP binding"/>
    <property type="evidence" value="ECO:0007669"/>
    <property type="project" value="UniProtKB-KW"/>
</dbReference>
<dbReference type="InterPro" id="IPR027417">
    <property type="entry name" value="P-loop_NTPase"/>
</dbReference>
<feature type="domain" description="Helicase C-terminal" evidence="17">
    <location>
        <begin position="471"/>
        <end position="628"/>
    </location>
</feature>
<dbReference type="PROSITE" id="PS51192">
    <property type="entry name" value="HELICASE_ATP_BIND_1"/>
    <property type="match status" value="1"/>
</dbReference>
<evidence type="ECO:0000256" key="12">
    <source>
        <dbReference type="ARBA" id="ARBA00034617"/>
    </source>
</evidence>
<dbReference type="InterPro" id="IPR033454">
    <property type="entry name" value="RecG_wedge"/>
</dbReference>
<evidence type="ECO:0000256" key="7">
    <source>
        <dbReference type="ARBA" id="ARBA00022840"/>
    </source>
</evidence>
<dbReference type="Gene3D" id="2.40.50.140">
    <property type="entry name" value="Nucleic acid-binding proteins"/>
    <property type="match status" value="1"/>
</dbReference>
<evidence type="ECO:0000256" key="1">
    <source>
        <dbReference type="ARBA" id="ARBA00007504"/>
    </source>
</evidence>
<evidence type="ECO:0000256" key="3">
    <source>
        <dbReference type="ARBA" id="ARBA00022741"/>
    </source>
</evidence>
<evidence type="ECO:0000256" key="6">
    <source>
        <dbReference type="ARBA" id="ARBA00022806"/>
    </source>
</evidence>
<evidence type="ECO:0000256" key="14">
    <source>
        <dbReference type="ARBA" id="ARBA00048988"/>
    </source>
</evidence>
<dbReference type="EC" id="5.6.2.4" evidence="13 15"/>
<evidence type="ECO:0000256" key="10">
    <source>
        <dbReference type="ARBA" id="ARBA00023204"/>
    </source>
</evidence>
<dbReference type="InterPro" id="IPR045562">
    <property type="entry name" value="RecG_dom3_C"/>
</dbReference>
<organism evidence="18 19">
    <name type="scientific">Candidatus Fischerbacteria bacterium RBG_13_37_8</name>
    <dbReference type="NCBI Taxonomy" id="1817863"/>
    <lineage>
        <taxon>Bacteria</taxon>
        <taxon>Candidatus Fischeribacteriota</taxon>
    </lineage>
</organism>
<dbReference type="PANTHER" id="PTHR47964:SF1">
    <property type="entry name" value="ATP-DEPENDENT DNA HELICASE HOMOLOG RECG, CHLOROPLASTIC"/>
    <property type="match status" value="1"/>
</dbReference>
<dbReference type="NCBIfam" id="NF008168">
    <property type="entry name" value="PRK10917.2-2"/>
    <property type="match status" value="1"/>
</dbReference>
<dbReference type="EMBL" id="MFGW01000030">
    <property type="protein sequence ID" value="OGF68037.1"/>
    <property type="molecule type" value="Genomic_DNA"/>
</dbReference>
<dbReference type="Pfam" id="PF17191">
    <property type="entry name" value="RecG_wedge"/>
    <property type="match status" value="1"/>
</dbReference>
<keyword evidence="9 15" id="KW-0233">DNA recombination</keyword>
<sequence length="699" mass="79355">MKLSFDSPISEASGVGAKREALFNAEGIHTVGDLLFYSPLRYEDWRFIHQIKQLVPDETSCIHGSITRMYMHRTKHKGFAILTVYISDKTAEIELRFINQSFLLKTFKVGMELYVLGIPQIDTYSGKGLIFNNPEYQIVKNEEDSPAGAIKPVYKRIGALSSATIRNIITNILQNLEDDVDYWFPASIQKKYHFPRKKDALFALHFPDSKDDIAFLASFRSPAQKALIFDELFFMQLGLVFQKIQRRDVQSGIANIVNDSVRQFVRSILPFKLTTGQKKALHEIIEDMKAPHPMNRLLQGDVGSGKTIVSLIAMLINIDNGYQTALMAPTEILAEQHFLNISHLLKDSSVKVALLTGSMRKEEKNKIQQHIADGEINIIIGTHALIQQNVSYNRLGFIVIDEQHRFGVIHRAMLQEKAMHSDVLVMTATPIPRSLALTLYGDLDVSIIDVMPKGRKPIKTIVKYETSREGVYRWLADELKQGKQAYIVCPLIEESEQVQAKAAVELHASLQRDALSEFNIGLVHGQMKKVEREEAMKRFLRGELHALVATTVIEVGVDVPNATIMIIEHAERFGLTQLHQLRGRVGRSDAQSYCVLILSRKLTEFAKQRIKTISQSTDGFFIAEKDMSLRGPGELAGLRQSGFFSLQISNIERDKDILMETRKEAFTYVDRVMRSGKMNEFERKFMDGWFKKYALLSIS</sequence>
<name>A0A1F5VXN4_9BACT</name>
<dbReference type="SUPFAM" id="SSF52540">
    <property type="entry name" value="P-loop containing nucleoside triphosphate hydrolases"/>
    <property type="match status" value="2"/>
</dbReference>
<reference evidence="18 19" key="1">
    <citation type="journal article" date="2016" name="Nat. Commun.">
        <title>Thousands of microbial genomes shed light on interconnected biogeochemical processes in an aquifer system.</title>
        <authorList>
            <person name="Anantharaman K."/>
            <person name="Brown C.T."/>
            <person name="Hug L.A."/>
            <person name="Sharon I."/>
            <person name="Castelle C.J."/>
            <person name="Probst A.J."/>
            <person name="Thomas B.C."/>
            <person name="Singh A."/>
            <person name="Wilkins M.J."/>
            <person name="Karaoz U."/>
            <person name="Brodie E.L."/>
            <person name="Williams K.H."/>
            <person name="Hubbard S.S."/>
            <person name="Banfield J.F."/>
        </authorList>
    </citation>
    <scope>NUCLEOTIDE SEQUENCE [LARGE SCALE GENOMIC DNA]</scope>
</reference>
<dbReference type="NCBIfam" id="NF008165">
    <property type="entry name" value="PRK10917.1-3"/>
    <property type="match status" value="1"/>
</dbReference>
<dbReference type="GO" id="GO:0003677">
    <property type="term" value="F:DNA binding"/>
    <property type="evidence" value="ECO:0007669"/>
    <property type="project" value="UniProtKB-KW"/>
</dbReference>
<dbReference type="SUPFAM" id="SSF50249">
    <property type="entry name" value="Nucleic acid-binding proteins"/>
    <property type="match status" value="1"/>
</dbReference>
<dbReference type="STRING" id="1817863.A2Y62_08305"/>
<keyword evidence="3 15" id="KW-0547">Nucleotide-binding</keyword>
<evidence type="ECO:0000313" key="19">
    <source>
        <dbReference type="Proteomes" id="UP000178943"/>
    </source>
</evidence>
<evidence type="ECO:0000256" key="15">
    <source>
        <dbReference type="RuleBase" id="RU363016"/>
    </source>
</evidence>
<keyword evidence="11" id="KW-0413">Isomerase</keyword>
<keyword evidence="6 15" id="KW-0347">Helicase</keyword>
<dbReference type="PANTHER" id="PTHR47964">
    <property type="entry name" value="ATP-DEPENDENT DNA HELICASE HOMOLOG RECG, CHLOROPLASTIC"/>
    <property type="match status" value="1"/>
</dbReference>
<dbReference type="GO" id="GO:0043138">
    <property type="term" value="F:3'-5' DNA helicase activity"/>
    <property type="evidence" value="ECO:0007669"/>
    <property type="project" value="UniProtKB-EC"/>
</dbReference>
<keyword evidence="8" id="KW-0238">DNA-binding</keyword>
<gene>
    <name evidence="18" type="ORF">A2Y62_08305</name>
</gene>
<protein>
    <recommendedName>
        <fullName evidence="2 15">ATP-dependent DNA helicase RecG</fullName>
        <ecNumber evidence="13 15">5.6.2.4</ecNumber>
    </recommendedName>
</protein>
<evidence type="ECO:0000313" key="18">
    <source>
        <dbReference type="EMBL" id="OGF68037.1"/>
    </source>
</evidence>
<comment type="function">
    <text evidence="15">Plays a critical role in recombination and DNA repair. Helps process Holliday junction intermediates to mature products by catalyzing branch migration. Has replication fork regression activity, unwinds stalled or blocked replication forks to make a HJ that can be resolved. Has a DNA unwinding activity characteristic of a DNA helicase with 3'-5' polarity.</text>
</comment>
<comment type="similarity">
    <text evidence="1 15">Belongs to the helicase family. RecG subfamily.</text>
</comment>
<dbReference type="Pfam" id="PF19833">
    <property type="entry name" value="RecG_dom3_C"/>
    <property type="match status" value="1"/>
</dbReference>
<evidence type="ECO:0000256" key="9">
    <source>
        <dbReference type="ARBA" id="ARBA00023172"/>
    </source>
</evidence>
<dbReference type="SMART" id="SM00490">
    <property type="entry name" value="HELICc"/>
    <property type="match status" value="1"/>
</dbReference>
<feature type="domain" description="Helicase ATP-binding" evidence="16">
    <location>
        <begin position="287"/>
        <end position="448"/>
    </location>
</feature>
<dbReference type="InterPro" id="IPR047112">
    <property type="entry name" value="RecG/Mfd"/>
</dbReference>
<keyword evidence="7 15" id="KW-0067">ATP-binding</keyword>
<proteinExistence type="inferred from homology"/>
<dbReference type="InterPro" id="IPR004609">
    <property type="entry name" value="ATP-dep_DNA_helicase_RecG"/>
</dbReference>
<evidence type="ECO:0000256" key="4">
    <source>
        <dbReference type="ARBA" id="ARBA00022763"/>
    </source>
</evidence>
<evidence type="ECO:0000256" key="2">
    <source>
        <dbReference type="ARBA" id="ARBA00017846"/>
    </source>
</evidence>
<dbReference type="GO" id="GO:0006281">
    <property type="term" value="P:DNA repair"/>
    <property type="evidence" value="ECO:0007669"/>
    <property type="project" value="UniProtKB-UniRule"/>
</dbReference>
<dbReference type="InterPro" id="IPR001650">
    <property type="entry name" value="Helicase_C-like"/>
</dbReference>